<dbReference type="InterPro" id="IPR029063">
    <property type="entry name" value="SAM-dependent_MTases_sf"/>
</dbReference>
<dbReference type="CDD" id="cd02440">
    <property type="entry name" value="AdoMet_MTases"/>
    <property type="match status" value="1"/>
</dbReference>
<keyword evidence="1 3" id="KW-0489">Methyltransferase</keyword>
<comment type="caution">
    <text evidence="3">The sequence shown here is derived from an EMBL/GenBank/DDBJ whole genome shotgun (WGS) entry which is preliminary data.</text>
</comment>
<dbReference type="EMBL" id="JBEYBF010000023">
    <property type="protein sequence ID" value="MEU1955391.1"/>
    <property type="molecule type" value="Genomic_DNA"/>
</dbReference>
<dbReference type="InterPro" id="IPR004398">
    <property type="entry name" value="RNA_MeTrfase_RsmD"/>
</dbReference>
<name>A0ABV2WWX7_9NOCA</name>
<dbReference type="NCBIfam" id="TIGR00095">
    <property type="entry name" value="16S rRNA (guanine(966)-N(2))-methyltransferase RsmD"/>
    <property type="match status" value="1"/>
</dbReference>
<sequence length="197" mass="20237">MTRIVAGIAGGRRLKVPPAGTRPTSDRVREAVFSSIEAWMDLAGARVLDLYAGSGALGLEALSRGAAAALLVESDRRAAGVLRGNIAELGLGGAQVRIGTVTQVLAHGGAGAFDLVFADPPYELPTAAVEGDLTALAAHGWLAEDALLLVERSARSAEIAWPAGLEGRAARRYGETRIESAVYVGATPADPDEPASV</sequence>
<accession>A0ABV2WWX7</accession>
<keyword evidence="4" id="KW-1185">Reference proteome</keyword>
<evidence type="ECO:0000256" key="1">
    <source>
        <dbReference type="ARBA" id="ARBA00022603"/>
    </source>
</evidence>
<dbReference type="Proteomes" id="UP001550628">
    <property type="component" value="Unassembled WGS sequence"/>
</dbReference>
<proteinExistence type="predicted"/>
<keyword evidence="2 3" id="KW-0808">Transferase</keyword>
<dbReference type="Pfam" id="PF03602">
    <property type="entry name" value="Cons_hypoth95"/>
    <property type="match status" value="1"/>
</dbReference>
<reference evidence="3 4" key="1">
    <citation type="submission" date="2024-06" db="EMBL/GenBank/DDBJ databases">
        <title>The Natural Products Discovery Center: Release of the First 8490 Sequenced Strains for Exploring Actinobacteria Biosynthetic Diversity.</title>
        <authorList>
            <person name="Kalkreuter E."/>
            <person name="Kautsar S.A."/>
            <person name="Yang D."/>
            <person name="Bader C.D."/>
            <person name="Teijaro C.N."/>
            <person name="Fluegel L."/>
            <person name="Davis C.M."/>
            <person name="Simpson J.R."/>
            <person name="Lauterbach L."/>
            <person name="Steele A.D."/>
            <person name="Gui C."/>
            <person name="Meng S."/>
            <person name="Li G."/>
            <person name="Viehrig K."/>
            <person name="Ye F."/>
            <person name="Su P."/>
            <person name="Kiefer A.F."/>
            <person name="Nichols A."/>
            <person name="Cepeda A.J."/>
            <person name="Yan W."/>
            <person name="Fan B."/>
            <person name="Jiang Y."/>
            <person name="Adhikari A."/>
            <person name="Zheng C.-J."/>
            <person name="Schuster L."/>
            <person name="Cowan T.M."/>
            <person name="Smanski M.J."/>
            <person name="Chevrette M.G."/>
            <person name="De Carvalho L.P.S."/>
            <person name="Shen B."/>
        </authorList>
    </citation>
    <scope>NUCLEOTIDE SEQUENCE [LARGE SCALE GENOMIC DNA]</scope>
    <source>
        <strain evidence="3 4">NPDC019708</strain>
    </source>
</reference>
<dbReference type="PANTHER" id="PTHR43542">
    <property type="entry name" value="METHYLTRANSFERASE"/>
    <property type="match status" value="1"/>
</dbReference>
<dbReference type="EC" id="2.1.1.171" evidence="3"/>
<evidence type="ECO:0000313" key="3">
    <source>
        <dbReference type="EMBL" id="MEU1955391.1"/>
    </source>
</evidence>
<organism evidence="3 4">
    <name type="scientific">Nocardia rhamnosiphila</name>
    <dbReference type="NCBI Taxonomy" id="426716"/>
    <lineage>
        <taxon>Bacteria</taxon>
        <taxon>Bacillati</taxon>
        <taxon>Actinomycetota</taxon>
        <taxon>Actinomycetes</taxon>
        <taxon>Mycobacteriales</taxon>
        <taxon>Nocardiaceae</taxon>
        <taxon>Nocardia</taxon>
    </lineage>
</organism>
<protein>
    <submittedName>
        <fullName evidence="3">16S rRNA (Guanine(966)-N(2))-methyltransferase RsmD</fullName>
        <ecNumber evidence="3">2.1.1.171</ecNumber>
    </submittedName>
</protein>
<dbReference type="PROSITE" id="PS00092">
    <property type="entry name" value="N6_MTASE"/>
    <property type="match status" value="1"/>
</dbReference>
<evidence type="ECO:0000256" key="2">
    <source>
        <dbReference type="ARBA" id="ARBA00022679"/>
    </source>
</evidence>
<dbReference type="Gene3D" id="3.40.50.150">
    <property type="entry name" value="Vaccinia Virus protein VP39"/>
    <property type="match status" value="1"/>
</dbReference>
<dbReference type="PANTHER" id="PTHR43542:SF1">
    <property type="entry name" value="METHYLTRANSFERASE"/>
    <property type="match status" value="1"/>
</dbReference>
<dbReference type="PIRSF" id="PIRSF004553">
    <property type="entry name" value="CHP00095"/>
    <property type="match status" value="1"/>
</dbReference>
<evidence type="ECO:0000313" key="4">
    <source>
        <dbReference type="Proteomes" id="UP001550628"/>
    </source>
</evidence>
<dbReference type="RefSeq" id="WP_356959806.1">
    <property type="nucleotide sequence ID" value="NZ_JBEYBD010000036.1"/>
</dbReference>
<dbReference type="SUPFAM" id="SSF53335">
    <property type="entry name" value="S-adenosyl-L-methionine-dependent methyltransferases"/>
    <property type="match status" value="1"/>
</dbReference>
<gene>
    <name evidence="3" type="primary">rsmD</name>
    <name evidence="3" type="ORF">ABZ510_26460</name>
</gene>
<dbReference type="InterPro" id="IPR002052">
    <property type="entry name" value="DNA_methylase_N6_adenine_CS"/>
</dbReference>
<dbReference type="GO" id="GO:0052913">
    <property type="term" value="F:16S rRNA (guanine(966)-N(2))-methyltransferase activity"/>
    <property type="evidence" value="ECO:0007669"/>
    <property type="project" value="UniProtKB-EC"/>
</dbReference>